<feature type="region of interest" description="Disordered" evidence="1">
    <location>
        <begin position="1"/>
        <end position="30"/>
    </location>
</feature>
<feature type="compositionally biased region" description="Pro residues" evidence="1">
    <location>
        <begin position="199"/>
        <end position="212"/>
    </location>
</feature>
<reference evidence="3" key="1">
    <citation type="submission" date="2022-07" db="EMBL/GenBank/DDBJ databases">
        <title>Genome Sequence of Physisporinus lineatus.</title>
        <authorList>
            <person name="Buettner E."/>
        </authorList>
    </citation>
    <scope>NUCLEOTIDE SEQUENCE</scope>
    <source>
        <strain evidence="3">VT162</strain>
    </source>
</reference>
<dbReference type="Proteomes" id="UP001212997">
    <property type="component" value="Unassembled WGS sequence"/>
</dbReference>
<evidence type="ECO:0000313" key="3">
    <source>
        <dbReference type="EMBL" id="KAJ3491860.1"/>
    </source>
</evidence>
<evidence type="ECO:0000313" key="4">
    <source>
        <dbReference type="Proteomes" id="UP001212997"/>
    </source>
</evidence>
<keyword evidence="4" id="KW-1185">Reference proteome</keyword>
<proteinExistence type="predicted"/>
<feature type="domain" description="C2H2-type" evidence="2">
    <location>
        <begin position="89"/>
        <end position="114"/>
    </location>
</feature>
<name>A0AAD5YM22_9APHY</name>
<gene>
    <name evidence="3" type="ORF">NLI96_g429</name>
</gene>
<feature type="domain" description="C2H2-type" evidence="2">
    <location>
        <begin position="62"/>
        <end position="81"/>
    </location>
</feature>
<accession>A0AAD5YM22</accession>
<dbReference type="EMBL" id="JANAWD010000006">
    <property type="protein sequence ID" value="KAJ3491860.1"/>
    <property type="molecule type" value="Genomic_DNA"/>
</dbReference>
<evidence type="ECO:0000259" key="2">
    <source>
        <dbReference type="SMART" id="SM00355"/>
    </source>
</evidence>
<feature type="compositionally biased region" description="Basic residues" evidence="1">
    <location>
        <begin position="14"/>
        <end position="28"/>
    </location>
</feature>
<feature type="compositionally biased region" description="Pro residues" evidence="1">
    <location>
        <begin position="221"/>
        <end position="237"/>
    </location>
</feature>
<protein>
    <recommendedName>
        <fullName evidence="2">C2H2-type domain-containing protein</fullName>
    </recommendedName>
</protein>
<feature type="region of interest" description="Disordered" evidence="1">
    <location>
        <begin position="195"/>
        <end position="243"/>
    </location>
</feature>
<feature type="region of interest" description="Disordered" evidence="1">
    <location>
        <begin position="144"/>
        <end position="169"/>
    </location>
</feature>
<dbReference type="AlphaFoldDB" id="A0AAD5YM22"/>
<dbReference type="SMART" id="SM00355">
    <property type="entry name" value="ZnF_C2H2"/>
    <property type="match status" value="3"/>
</dbReference>
<feature type="domain" description="C2H2-type" evidence="2">
    <location>
        <begin position="131"/>
        <end position="151"/>
    </location>
</feature>
<sequence>MAKKNIPQASKFERGRKPKAGKKGKKAKQAKEAIIGEARWGDKVIIKTTQCNATIGEGANARRCTETFTRGWDMRKHQMLHDPTKKGWYICQDHTCSYASPQKFAYLTHVINKHGNGELIYCLMVHPGENTVCGWRCYTPPEMSRHRKGKHGGSTGKRSPRLTPIEGREGEFTIPRRFKEGIKVPLTTGVYWEGEVPPLATPTPPSPSPAPPSSSHSPSLPATPPPHHSPAPSPPPLTQDSDALACAAIMLQFSNQSAWR</sequence>
<evidence type="ECO:0000256" key="1">
    <source>
        <dbReference type="SAM" id="MobiDB-lite"/>
    </source>
</evidence>
<comment type="caution">
    <text evidence="3">The sequence shown here is derived from an EMBL/GenBank/DDBJ whole genome shotgun (WGS) entry which is preliminary data.</text>
</comment>
<organism evidence="3 4">
    <name type="scientific">Meripilus lineatus</name>
    <dbReference type="NCBI Taxonomy" id="2056292"/>
    <lineage>
        <taxon>Eukaryota</taxon>
        <taxon>Fungi</taxon>
        <taxon>Dikarya</taxon>
        <taxon>Basidiomycota</taxon>
        <taxon>Agaricomycotina</taxon>
        <taxon>Agaricomycetes</taxon>
        <taxon>Polyporales</taxon>
        <taxon>Meripilaceae</taxon>
        <taxon>Meripilus</taxon>
    </lineage>
</organism>
<dbReference type="InterPro" id="IPR013087">
    <property type="entry name" value="Znf_C2H2_type"/>
</dbReference>